<dbReference type="EMBL" id="JAQNDO010000001">
    <property type="protein sequence ID" value="MDC0743586.1"/>
    <property type="molecule type" value="Genomic_DNA"/>
</dbReference>
<gene>
    <name evidence="2" type="ORF">POL67_19825</name>
</gene>
<dbReference type="Pfam" id="PF00498">
    <property type="entry name" value="FHA"/>
    <property type="match status" value="1"/>
</dbReference>
<proteinExistence type="predicted"/>
<dbReference type="InterPro" id="IPR008984">
    <property type="entry name" value="SMAD_FHA_dom_sf"/>
</dbReference>
<dbReference type="Proteomes" id="UP001221411">
    <property type="component" value="Unassembled WGS sequence"/>
</dbReference>
<dbReference type="InterPro" id="IPR050923">
    <property type="entry name" value="Cell_Proc_Reg/RNA_Proc"/>
</dbReference>
<evidence type="ECO:0000259" key="1">
    <source>
        <dbReference type="PROSITE" id="PS50006"/>
    </source>
</evidence>
<accession>A0ABT5EPB0</accession>
<reference evidence="2 3" key="1">
    <citation type="submission" date="2022-11" db="EMBL/GenBank/DDBJ databases">
        <title>Minimal conservation of predation-associated metabolite biosynthetic gene clusters underscores biosynthetic potential of Myxococcota including descriptions for ten novel species: Archangium lansinium sp. nov., Myxococcus landrumus sp. nov., Nannocystis bai.</title>
        <authorList>
            <person name="Ahearne A."/>
            <person name="Stevens C."/>
            <person name="Dowd S."/>
        </authorList>
    </citation>
    <scope>NUCLEOTIDE SEQUENCE [LARGE SCALE GENOMIC DNA]</scope>
    <source>
        <strain evidence="2 3">RJM3</strain>
    </source>
</reference>
<dbReference type="PANTHER" id="PTHR23308">
    <property type="entry name" value="NUCLEAR INHIBITOR OF PROTEIN PHOSPHATASE-1"/>
    <property type="match status" value="1"/>
</dbReference>
<dbReference type="CDD" id="cd00060">
    <property type="entry name" value="FHA"/>
    <property type="match status" value="1"/>
</dbReference>
<dbReference type="SUPFAM" id="SSF49879">
    <property type="entry name" value="SMAD/FHA domain"/>
    <property type="match status" value="1"/>
</dbReference>
<dbReference type="RefSeq" id="WP_271919269.1">
    <property type="nucleotide sequence ID" value="NZ_JAQNDO010000001.1"/>
</dbReference>
<evidence type="ECO:0000313" key="3">
    <source>
        <dbReference type="Proteomes" id="UP001221411"/>
    </source>
</evidence>
<comment type="caution">
    <text evidence="2">The sequence shown here is derived from an EMBL/GenBank/DDBJ whole genome shotgun (WGS) entry which is preliminary data.</text>
</comment>
<dbReference type="SMART" id="SM00240">
    <property type="entry name" value="FHA"/>
    <property type="match status" value="1"/>
</dbReference>
<dbReference type="Gene3D" id="2.60.200.20">
    <property type="match status" value="1"/>
</dbReference>
<evidence type="ECO:0000313" key="2">
    <source>
        <dbReference type="EMBL" id="MDC0743586.1"/>
    </source>
</evidence>
<feature type="domain" description="FHA" evidence="1">
    <location>
        <begin position="19"/>
        <end position="68"/>
    </location>
</feature>
<protein>
    <submittedName>
        <fullName evidence="2">FHA domain-containing protein</fullName>
    </submittedName>
</protein>
<name>A0ABT5EPB0_9BACT</name>
<keyword evidence="3" id="KW-1185">Reference proteome</keyword>
<dbReference type="PROSITE" id="PS50006">
    <property type="entry name" value="FHA_DOMAIN"/>
    <property type="match status" value="1"/>
</dbReference>
<sequence length="310" mass="33245">MGALKQSGHAAPYNLRSWCLLGRSPTCDVRLDDARISGEHARVSFTGHGWELRDLGSRNGTFVHGQKVPTADRVALAEGDVFTLGGPARPAPELCLVDASPPIASALHVASGKVLVAAGGVLSLPDEDDPQASLVETREGRWVLESGGATRDAVDREIVVVGGEAWSLDVPALTGPTLDAAAGVPTLDNVVFRFRVSRNEEYVEITLLHPAGDVLVPTRSHHYLLLTLARARRDDSEAGAARDAAGWRERDELCRMLMMDEYRLNVDVCRARKQLAAAGIAGSANVVERRVGSGRLRLGTPQIKIEREGA</sequence>
<organism evidence="2 3">
    <name type="scientific">Polyangium mundeleinium</name>
    <dbReference type="NCBI Taxonomy" id="2995306"/>
    <lineage>
        <taxon>Bacteria</taxon>
        <taxon>Pseudomonadati</taxon>
        <taxon>Myxococcota</taxon>
        <taxon>Polyangia</taxon>
        <taxon>Polyangiales</taxon>
        <taxon>Polyangiaceae</taxon>
        <taxon>Polyangium</taxon>
    </lineage>
</organism>
<dbReference type="InterPro" id="IPR000253">
    <property type="entry name" value="FHA_dom"/>
</dbReference>